<accession>A0A0R1JWZ3</accession>
<dbReference type="Proteomes" id="UP000051162">
    <property type="component" value="Unassembled WGS sequence"/>
</dbReference>
<gene>
    <name evidence="1" type="ORF">FD30_GL001847</name>
</gene>
<evidence type="ECO:0000313" key="2">
    <source>
        <dbReference type="Proteomes" id="UP000051162"/>
    </source>
</evidence>
<dbReference type="RefSeq" id="WP_056944290.1">
    <property type="nucleotide sequence ID" value="NZ_AZDT01000031.1"/>
</dbReference>
<evidence type="ECO:0008006" key="3">
    <source>
        <dbReference type="Google" id="ProtNLM"/>
    </source>
</evidence>
<keyword evidence="2" id="KW-1185">Reference proteome</keyword>
<protein>
    <recommendedName>
        <fullName evidence="3">YolD-like protein</fullName>
    </recommendedName>
</protein>
<comment type="caution">
    <text evidence="1">The sequence shown here is derived from an EMBL/GenBank/DDBJ whole genome shotgun (WGS) entry which is preliminary data.</text>
</comment>
<dbReference type="STRING" id="1423773.FD30_GL001847"/>
<reference evidence="1 2" key="1">
    <citation type="journal article" date="2015" name="Genome Announc.">
        <title>Expanding the biotechnology potential of lactobacilli through comparative genomics of 213 strains and associated genera.</title>
        <authorList>
            <person name="Sun Z."/>
            <person name="Harris H.M."/>
            <person name="McCann A."/>
            <person name="Guo C."/>
            <person name="Argimon S."/>
            <person name="Zhang W."/>
            <person name="Yang X."/>
            <person name="Jeffery I.B."/>
            <person name="Cooney J.C."/>
            <person name="Kagawa T.F."/>
            <person name="Liu W."/>
            <person name="Song Y."/>
            <person name="Salvetti E."/>
            <person name="Wrobel A."/>
            <person name="Rasinkangas P."/>
            <person name="Parkhill J."/>
            <person name="Rea M.C."/>
            <person name="O'Sullivan O."/>
            <person name="Ritari J."/>
            <person name="Douillard F.P."/>
            <person name="Paul Ross R."/>
            <person name="Yang R."/>
            <person name="Briner A.E."/>
            <person name="Felis G.E."/>
            <person name="de Vos W.M."/>
            <person name="Barrangou R."/>
            <person name="Klaenhammer T.R."/>
            <person name="Caufield P.W."/>
            <person name="Cui Y."/>
            <person name="Zhang H."/>
            <person name="O'Toole P.W."/>
        </authorList>
    </citation>
    <scope>NUCLEOTIDE SEQUENCE [LARGE SCALE GENOMIC DNA]</scope>
    <source>
        <strain evidence="1 2">DSM 19117</strain>
    </source>
</reference>
<dbReference type="AlphaFoldDB" id="A0A0R1JWZ3"/>
<dbReference type="OrthoDB" id="361760at2"/>
<evidence type="ECO:0000313" key="1">
    <source>
        <dbReference type="EMBL" id="KRK75733.1"/>
    </source>
</evidence>
<dbReference type="PATRIC" id="fig|1423773.3.peg.1893"/>
<name>A0A0R1JWZ3_9LACO</name>
<proteinExistence type="predicted"/>
<sequence length="150" mass="16750">MTHDQQAKRAIAETLFNNTDAYRDIMRLPHHRSTAHPAMTNAERAAQFAPFAALTGYNDLIAESGEQLAQQSRLPFEEAHLLQYRLRQVRAQLATQPRVKLTYFEGETGESHTVLGRVTALDTAVHTVTLDAQRVFPVANLQAVTLLPTT</sequence>
<dbReference type="EMBL" id="AZDT01000031">
    <property type="protein sequence ID" value="KRK75733.1"/>
    <property type="molecule type" value="Genomic_DNA"/>
</dbReference>
<dbReference type="GeneID" id="84783454"/>
<organism evidence="1 2">
    <name type="scientific">Levilactobacillus namurensis DSM 19117</name>
    <dbReference type="NCBI Taxonomy" id="1423773"/>
    <lineage>
        <taxon>Bacteria</taxon>
        <taxon>Bacillati</taxon>
        <taxon>Bacillota</taxon>
        <taxon>Bacilli</taxon>
        <taxon>Lactobacillales</taxon>
        <taxon>Lactobacillaceae</taxon>
        <taxon>Levilactobacillus</taxon>
    </lineage>
</organism>